<dbReference type="EMBL" id="JELW01000001">
    <property type="protein sequence ID" value="EXV05905.1"/>
    <property type="molecule type" value="Genomic_DNA"/>
</dbReference>
<name>A0A0A1V7S8_9HYPO</name>
<dbReference type="Pfam" id="PF02567">
    <property type="entry name" value="PhzC-PhzF"/>
    <property type="match status" value="1"/>
</dbReference>
<dbReference type="InterPro" id="IPR003719">
    <property type="entry name" value="Phenazine_PhzF-like"/>
</dbReference>
<dbReference type="Proteomes" id="UP000030151">
    <property type="component" value="Unassembled WGS sequence"/>
</dbReference>
<dbReference type="OrthoDB" id="75169at2759"/>
<dbReference type="GO" id="GO:0005737">
    <property type="term" value="C:cytoplasm"/>
    <property type="evidence" value="ECO:0007669"/>
    <property type="project" value="TreeGrafter"/>
</dbReference>
<dbReference type="AlphaFoldDB" id="A0A0A1V7S8"/>
<dbReference type="Gene3D" id="3.10.310.10">
    <property type="entry name" value="Diaminopimelate Epimerase, Chain A, domain 1"/>
    <property type="match status" value="2"/>
</dbReference>
<dbReference type="NCBIfam" id="TIGR00654">
    <property type="entry name" value="PhzF_family"/>
    <property type="match status" value="1"/>
</dbReference>
<dbReference type="SUPFAM" id="SSF54506">
    <property type="entry name" value="Diaminopimelate epimerase-like"/>
    <property type="match status" value="1"/>
</dbReference>
<feature type="active site" evidence="1">
    <location>
        <position position="52"/>
    </location>
</feature>
<dbReference type="PANTHER" id="PTHR13774:SF32">
    <property type="entry name" value="ANTISENSE-ENHANCING SEQUENCE 1"/>
    <property type="match status" value="1"/>
</dbReference>
<reference evidence="2 3" key="1">
    <citation type="submission" date="2014-02" db="EMBL/GenBank/DDBJ databases">
        <title>The genome sequence of the entomopathogenic fungus Metarhizium robertsii ARSEF 2575.</title>
        <authorList>
            <person name="Giuliano Garisto Donzelli B."/>
            <person name="Roe B.A."/>
            <person name="Macmil S.L."/>
            <person name="Krasnoff S.B."/>
            <person name="Gibson D.M."/>
        </authorList>
    </citation>
    <scope>NUCLEOTIDE SEQUENCE [LARGE SCALE GENOMIC DNA]</scope>
    <source>
        <strain evidence="2 3">ARSEF 2575</strain>
    </source>
</reference>
<evidence type="ECO:0000256" key="1">
    <source>
        <dbReference type="PIRSR" id="PIRSR016184-1"/>
    </source>
</evidence>
<accession>A0A0A1V7S8</accession>
<protein>
    <submittedName>
        <fullName evidence="2">Phenazine biosynthesis-like protein</fullName>
    </submittedName>
</protein>
<dbReference type="PIRSF" id="PIRSF016184">
    <property type="entry name" value="PhzC_PhzF"/>
    <property type="match status" value="1"/>
</dbReference>
<gene>
    <name evidence="2" type="ORF">X797_000622</name>
</gene>
<proteinExistence type="predicted"/>
<organism evidence="2 3">
    <name type="scientific">Metarhizium robertsii</name>
    <dbReference type="NCBI Taxonomy" id="568076"/>
    <lineage>
        <taxon>Eukaryota</taxon>
        <taxon>Fungi</taxon>
        <taxon>Dikarya</taxon>
        <taxon>Ascomycota</taxon>
        <taxon>Pezizomycotina</taxon>
        <taxon>Sordariomycetes</taxon>
        <taxon>Hypocreomycetidae</taxon>
        <taxon>Hypocreales</taxon>
        <taxon>Clavicipitaceae</taxon>
        <taxon>Metarhizium</taxon>
    </lineage>
</organism>
<sequence>MPTELPFVTLDVFTTTPYRGNPLAVVTIPSTLSPPPTQAQKQAIAREFNLSETVFIHDVANPETTKTRNIDIFLPFAEIPFAGHPTIGTAVSLLDQGVDTLVTKAGPIPLKQTGKRFVQASIPHDVHVHAKTARQLGPGNLYSVERLQADNEIRERELSAPVVSIVNGVTFLLIKLESLEQLAKVQQTGVEFPPEELLDEGWKKGLIARLYFVKTGEKKDESGSPVQVLRTRMMEHSFEDPATGSAACCLSSYLSIEGDKQTTPKRRYEITQGVEMGKESNIVVEVEMKDDKIDNVQLAGTAVQVMRGHVLL</sequence>
<dbReference type="HOGENOM" id="CLU_048756_1_0_1"/>
<dbReference type="eggNOG" id="KOG3033">
    <property type="taxonomic scope" value="Eukaryota"/>
</dbReference>
<dbReference type="GO" id="GO:0016853">
    <property type="term" value="F:isomerase activity"/>
    <property type="evidence" value="ECO:0007669"/>
    <property type="project" value="TreeGrafter"/>
</dbReference>
<comment type="caution">
    <text evidence="2">The sequence shown here is derived from an EMBL/GenBank/DDBJ whole genome shotgun (WGS) entry which is preliminary data.</text>
</comment>
<evidence type="ECO:0000313" key="2">
    <source>
        <dbReference type="EMBL" id="EXV05905.1"/>
    </source>
</evidence>
<dbReference type="PANTHER" id="PTHR13774">
    <property type="entry name" value="PHENAZINE BIOSYNTHESIS PROTEIN"/>
    <property type="match status" value="1"/>
</dbReference>
<evidence type="ECO:0000313" key="3">
    <source>
        <dbReference type="Proteomes" id="UP000030151"/>
    </source>
</evidence>